<dbReference type="InterPro" id="IPR042463">
    <property type="entry name" value="HNOB_dom_associated_sf"/>
</dbReference>
<feature type="domain" description="Guanylate cyclase" evidence="9">
    <location>
        <begin position="150"/>
        <end position="278"/>
    </location>
</feature>
<dbReference type="CDD" id="cd07302">
    <property type="entry name" value="CHD"/>
    <property type="match status" value="1"/>
</dbReference>
<dbReference type="FunFam" id="3.30.70.1230:FF:000007">
    <property type="entry name" value="Guanylate cyclase soluble subunit alpha-3"/>
    <property type="match status" value="1"/>
</dbReference>
<dbReference type="GO" id="GO:0038060">
    <property type="term" value="P:nitric oxide-cGMP-mediated signaling"/>
    <property type="evidence" value="ECO:0007669"/>
    <property type="project" value="TreeGrafter"/>
</dbReference>
<comment type="subcellular location">
    <subcellularLocation>
        <location evidence="1">Cytoplasm</location>
    </subcellularLocation>
</comment>
<evidence type="ECO:0000259" key="9">
    <source>
        <dbReference type="PROSITE" id="PS50125"/>
    </source>
</evidence>
<dbReference type="OMA" id="ISTCEYF"/>
<keyword evidence="3" id="KW-0963">Cytoplasm</keyword>
<evidence type="ECO:0000313" key="10">
    <source>
        <dbReference type="Ensembl" id="ENSCMIP00000001306.1"/>
    </source>
</evidence>
<dbReference type="Proteomes" id="UP000314986">
    <property type="component" value="Unassembled WGS sequence"/>
</dbReference>
<dbReference type="PROSITE" id="PS50125">
    <property type="entry name" value="GUANYLATE_CYCLASE_2"/>
    <property type="match status" value="1"/>
</dbReference>
<dbReference type="Gene3D" id="6.10.250.780">
    <property type="match status" value="1"/>
</dbReference>
<evidence type="ECO:0000256" key="2">
    <source>
        <dbReference type="ARBA" id="ARBA00012202"/>
    </source>
</evidence>
<keyword evidence="4" id="KW-0547">Nucleotide-binding</keyword>
<organism evidence="10 11">
    <name type="scientific">Callorhinchus milii</name>
    <name type="common">Ghost shark</name>
    <dbReference type="NCBI Taxonomy" id="7868"/>
    <lineage>
        <taxon>Eukaryota</taxon>
        <taxon>Metazoa</taxon>
        <taxon>Chordata</taxon>
        <taxon>Craniata</taxon>
        <taxon>Vertebrata</taxon>
        <taxon>Chondrichthyes</taxon>
        <taxon>Holocephali</taxon>
        <taxon>Chimaeriformes</taxon>
        <taxon>Callorhinchidae</taxon>
        <taxon>Callorhinchus</taxon>
    </lineage>
</organism>
<dbReference type="PANTHER" id="PTHR45655:SF10">
    <property type="entry name" value="SOLUBLE GUANYLATE CYCLASE 88E"/>
    <property type="match status" value="1"/>
</dbReference>
<evidence type="ECO:0000256" key="8">
    <source>
        <dbReference type="SAM" id="MobiDB-lite"/>
    </source>
</evidence>
<keyword evidence="7" id="KW-0141">cGMP biosynthesis</keyword>
<reference evidence="10" key="4">
    <citation type="submission" date="2025-08" db="UniProtKB">
        <authorList>
            <consortium name="Ensembl"/>
        </authorList>
    </citation>
    <scope>IDENTIFICATION</scope>
</reference>
<dbReference type="Gene3D" id="3.30.70.1230">
    <property type="entry name" value="Nucleotide cyclase"/>
    <property type="match status" value="1"/>
</dbReference>
<keyword evidence="5" id="KW-0342">GTP-binding</keyword>
<evidence type="ECO:0000256" key="5">
    <source>
        <dbReference type="ARBA" id="ARBA00023134"/>
    </source>
</evidence>
<evidence type="ECO:0000256" key="1">
    <source>
        <dbReference type="ARBA" id="ARBA00004496"/>
    </source>
</evidence>
<accession>A0A4W3GD86</accession>
<evidence type="ECO:0000256" key="3">
    <source>
        <dbReference type="ARBA" id="ARBA00022490"/>
    </source>
</evidence>
<dbReference type="InterPro" id="IPR001054">
    <property type="entry name" value="A/G_cyclase"/>
</dbReference>
<keyword evidence="11" id="KW-1185">Reference proteome</keyword>
<protein>
    <recommendedName>
        <fullName evidence="2">guanylate cyclase</fullName>
        <ecNumber evidence="2">4.6.1.2</ecNumber>
    </recommendedName>
</protein>
<evidence type="ECO:0000256" key="4">
    <source>
        <dbReference type="ARBA" id="ARBA00022741"/>
    </source>
</evidence>
<evidence type="ECO:0000256" key="6">
    <source>
        <dbReference type="ARBA" id="ARBA00023239"/>
    </source>
</evidence>
<feature type="region of interest" description="Disordered" evidence="8">
    <location>
        <begin position="340"/>
        <end position="361"/>
    </location>
</feature>
<dbReference type="InterPro" id="IPR029787">
    <property type="entry name" value="Nucleotide_cyclase"/>
</dbReference>
<evidence type="ECO:0000313" key="11">
    <source>
        <dbReference type="Proteomes" id="UP000314986"/>
    </source>
</evidence>
<reference evidence="11" key="1">
    <citation type="journal article" date="2006" name="Science">
        <title>Ancient noncoding elements conserved in the human genome.</title>
        <authorList>
            <person name="Venkatesh B."/>
            <person name="Kirkness E.F."/>
            <person name="Loh Y.H."/>
            <person name="Halpern A.L."/>
            <person name="Lee A.P."/>
            <person name="Johnson J."/>
            <person name="Dandona N."/>
            <person name="Viswanathan L.D."/>
            <person name="Tay A."/>
            <person name="Venter J.C."/>
            <person name="Strausberg R.L."/>
            <person name="Brenner S."/>
        </authorList>
    </citation>
    <scope>NUCLEOTIDE SEQUENCE [LARGE SCALE GENOMIC DNA]</scope>
</reference>
<dbReference type="GO" id="GO:0005525">
    <property type="term" value="F:GTP binding"/>
    <property type="evidence" value="ECO:0007669"/>
    <property type="project" value="UniProtKB-KW"/>
</dbReference>
<keyword evidence="6" id="KW-0456">Lyase</keyword>
<reference evidence="10" key="5">
    <citation type="submission" date="2025-09" db="UniProtKB">
        <authorList>
            <consortium name="Ensembl"/>
        </authorList>
    </citation>
    <scope>IDENTIFICATION</scope>
</reference>
<dbReference type="Gene3D" id="3.30.450.260">
    <property type="entry name" value="Haem NO binding associated domain"/>
    <property type="match status" value="1"/>
</dbReference>
<dbReference type="EC" id="4.6.1.2" evidence="2"/>
<dbReference type="InParanoid" id="A0A4W3GD86"/>
<dbReference type="PANTHER" id="PTHR45655">
    <property type="entry name" value="GUANYLATE CYCLASE SOLUBLE SUBUNIT BETA-2"/>
    <property type="match status" value="1"/>
</dbReference>
<dbReference type="GO" id="GO:0004383">
    <property type="term" value="F:guanylate cyclase activity"/>
    <property type="evidence" value="ECO:0007669"/>
    <property type="project" value="UniProtKB-EC"/>
</dbReference>
<dbReference type="GO" id="GO:0008074">
    <property type="term" value="C:guanylate cyclase complex, soluble"/>
    <property type="evidence" value="ECO:0007669"/>
    <property type="project" value="TreeGrafter"/>
</dbReference>
<dbReference type="Pfam" id="PF07701">
    <property type="entry name" value="HNOBA"/>
    <property type="match status" value="1"/>
</dbReference>
<evidence type="ECO:0000256" key="7">
    <source>
        <dbReference type="ARBA" id="ARBA00023293"/>
    </source>
</evidence>
<dbReference type="SUPFAM" id="SSF55073">
    <property type="entry name" value="Nucleotide cyclase"/>
    <property type="match status" value="1"/>
</dbReference>
<dbReference type="GO" id="GO:0070482">
    <property type="term" value="P:response to oxygen levels"/>
    <property type="evidence" value="ECO:0007669"/>
    <property type="project" value="TreeGrafter"/>
</dbReference>
<dbReference type="InterPro" id="IPR011645">
    <property type="entry name" value="HNOB_dom_associated"/>
</dbReference>
<reference evidence="11" key="2">
    <citation type="journal article" date="2007" name="PLoS Biol.">
        <title>Survey sequencing and comparative analysis of the elephant shark (Callorhinchus milii) genome.</title>
        <authorList>
            <person name="Venkatesh B."/>
            <person name="Kirkness E.F."/>
            <person name="Loh Y.H."/>
            <person name="Halpern A.L."/>
            <person name="Lee A.P."/>
            <person name="Johnson J."/>
            <person name="Dandona N."/>
            <person name="Viswanathan L.D."/>
            <person name="Tay A."/>
            <person name="Venter J.C."/>
            <person name="Strausberg R.L."/>
            <person name="Brenner S."/>
        </authorList>
    </citation>
    <scope>NUCLEOTIDE SEQUENCE [LARGE SCALE GENOMIC DNA]</scope>
</reference>
<dbReference type="AlphaFoldDB" id="A0A4W3GD86"/>
<proteinExistence type="predicted"/>
<name>A0A4W3GD86_CALMI</name>
<dbReference type="STRING" id="7868.ENSCMIP00000001306"/>
<dbReference type="Pfam" id="PF00211">
    <property type="entry name" value="Guanylate_cyc"/>
    <property type="match status" value="1"/>
</dbReference>
<reference evidence="11" key="3">
    <citation type="journal article" date="2014" name="Nature">
        <title>Elephant shark genome provides unique insights into gnathostome evolution.</title>
        <authorList>
            <consortium name="International Elephant Shark Genome Sequencing Consortium"/>
            <person name="Venkatesh B."/>
            <person name="Lee A.P."/>
            <person name="Ravi V."/>
            <person name="Maurya A.K."/>
            <person name="Lian M.M."/>
            <person name="Swann J.B."/>
            <person name="Ohta Y."/>
            <person name="Flajnik M.F."/>
            <person name="Sutoh Y."/>
            <person name="Kasahara M."/>
            <person name="Hoon S."/>
            <person name="Gangu V."/>
            <person name="Roy S.W."/>
            <person name="Irimia M."/>
            <person name="Korzh V."/>
            <person name="Kondrychyn I."/>
            <person name="Lim Z.W."/>
            <person name="Tay B.H."/>
            <person name="Tohari S."/>
            <person name="Kong K.W."/>
            <person name="Ho S."/>
            <person name="Lorente-Galdos B."/>
            <person name="Quilez J."/>
            <person name="Marques-Bonet T."/>
            <person name="Raney B.J."/>
            <person name="Ingham P.W."/>
            <person name="Tay A."/>
            <person name="Hillier L.W."/>
            <person name="Minx P."/>
            <person name="Boehm T."/>
            <person name="Wilson R.K."/>
            <person name="Brenner S."/>
            <person name="Warren W.C."/>
        </authorList>
    </citation>
    <scope>NUCLEOTIDE SEQUENCE [LARGE SCALE GENOMIC DNA]</scope>
</reference>
<dbReference type="SMART" id="SM00044">
    <property type="entry name" value="CYCc"/>
    <property type="match status" value="1"/>
</dbReference>
<dbReference type="GeneTree" id="ENSGT00940000165461"/>
<dbReference type="Ensembl" id="ENSCMIT00000001369.1">
    <property type="protein sequence ID" value="ENSCMIP00000001306.1"/>
    <property type="gene ID" value="ENSCMIG00000000867.1"/>
</dbReference>
<sequence>MAFQSIVDDDHKDGNCANGMESWGDGTRCLKLKGQMRYMPEWESIIFLGTPVMESLGAMFKTGLYINDLSMHDSSRDLVLAGTQQSEELKRALIQEQKKSSKLEESMKMLDYEMKKTDDLLYRMIPKPVAKSLRKGEPSVNTCEVFPDVTLLFSDVVGFTRICSHITPMQVVSMLNTMYTVFDTLSEKHQVFKVETIGDAYMVVAGAPEKTKYHAHNICDMALDMVRSIDHLKDPSTGNNIQIRVGVHSGMVVAGVVGHRMPRYGLYGDTVHTASAMESNGKEMHIQLSGATYEHLQGSQFIFERRGSITIKGNVDIETYWLKGKRDKDGNAQATCLQFDTQTNSKTGPAPTSPNQDTPLIKPSDLQVKEEQVKPPSSNQSKMNTSVNSLVESIEDGSVEDESLSKIQCKESFLESVLKDITYPLDSSHLPGTCTQLATASQSGPVMSQLCLLF</sequence>